<feature type="transmembrane region" description="Helical" evidence="13">
    <location>
        <begin position="51"/>
        <end position="71"/>
    </location>
</feature>
<feature type="transmembrane region" description="Helical" evidence="13">
    <location>
        <begin position="160"/>
        <end position="180"/>
    </location>
</feature>
<sequence length="447" mass="48160">MLLKNYRPILALAVPAMIENLLQTLVGFADTLFVARIGLKAVTAVGAANALLAVYIAVFMAVGIGTSSLIAKSIGSGNLSVARDAARQSTIVALYSGIFTGLVTVFAASGLLVLMGTQASIRDESMIYLQIVAIPSVIIALMIHFGNVLRASGDTRTPMLISVIVNLIHLLFDYLLIFGWDGFQGFGVPGAAYATVLARLIGVLLLWHFIHRSAIRFSWFQASKKSDRVIRLDIIRLSLPAAAERLIMRLGQVVYLGMILRMGTEIYAANLIAENIETFAYLPGLGLSVAATILVGRSLGAGQPQSAKNIGYQAVIVGIVIMSLSGVLLYFGTPVVANWFTDNVPAQQMITLAMRIDAFFMPPLAVGLVLAGALQGSGDTKSPMYSTALGMWGIRVIFIYLLGLQLHLGIAGIWIAQGIDLTFKALFLHLRYKKFFHLKVSTARSLR</sequence>
<feature type="transmembrane region" description="Helical" evidence="13">
    <location>
        <begin position="352"/>
        <end position="372"/>
    </location>
</feature>
<dbReference type="Proteomes" id="UP000823201">
    <property type="component" value="Unassembled WGS sequence"/>
</dbReference>
<feature type="transmembrane region" description="Helical" evidence="13">
    <location>
        <begin position="127"/>
        <end position="148"/>
    </location>
</feature>
<protein>
    <recommendedName>
        <fullName evidence="4">Probable multidrug resistance protein NorM</fullName>
    </recommendedName>
    <alternativeName>
        <fullName evidence="12">Multidrug-efflux transporter</fullName>
    </alternativeName>
</protein>
<evidence type="ECO:0000256" key="13">
    <source>
        <dbReference type="SAM" id="Phobius"/>
    </source>
</evidence>
<evidence type="ECO:0000256" key="7">
    <source>
        <dbReference type="ARBA" id="ARBA00022475"/>
    </source>
</evidence>
<dbReference type="NCBIfam" id="TIGR00797">
    <property type="entry name" value="matE"/>
    <property type="match status" value="1"/>
</dbReference>
<keyword evidence="6" id="KW-0050">Antiport</keyword>
<evidence type="ECO:0000256" key="1">
    <source>
        <dbReference type="ARBA" id="ARBA00003408"/>
    </source>
</evidence>
<gene>
    <name evidence="14" type="ORF">JOC27_001652</name>
</gene>
<feature type="transmembrane region" description="Helical" evidence="13">
    <location>
        <begin position="21"/>
        <end position="39"/>
    </location>
</feature>
<evidence type="ECO:0000313" key="14">
    <source>
        <dbReference type="EMBL" id="MBM7658199.1"/>
    </source>
</evidence>
<feature type="transmembrane region" description="Helical" evidence="13">
    <location>
        <begin position="192"/>
        <end position="210"/>
    </location>
</feature>
<dbReference type="InterPro" id="IPR048279">
    <property type="entry name" value="MdtK-like"/>
</dbReference>
<dbReference type="EMBL" id="JAFBEV010000013">
    <property type="protein sequence ID" value="MBM7658199.1"/>
    <property type="molecule type" value="Genomic_DNA"/>
</dbReference>
<evidence type="ECO:0000256" key="6">
    <source>
        <dbReference type="ARBA" id="ARBA00022449"/>
    </source>
</evidence>
<keyword evidence="15" id="KW-1185">Reference proteome</keyword>
<dbReference type="RefSeq" id="WP_239530092.1">
    <property type="nucleotide sequence ID" value="NZ_CBCRXA010000012.1"/>
</dbReference>
<organism evidence="14 15">
    <name type="scientific">Sporolactobacillus spathodeae</name>
    <dbReference type="NCBI Taxonomy" id="1465502"/>
    <lineage>
        <taxon>Bacteria</taxon>
        <taxon>Bacillati</taxon>
        <taxon>Bacillota</taxon>
        <taxon>Bacilli</taxon>
        <taxon>Bacillales</taxon>
        <taxon>Sporolactobacillaceae</taxon>
        <taxon>Sporolactobacillus</taxon>
    </lineage>
</organism>
<keyword evidence="10" id="KW-0406">Ion transport</keyword>
<proteinExistence type="inferred from homology"/>
<evidence type="ECO:0000256" key="12">
    <source>
        <dbReference type="ARBA" id="ARBA00031636"/>
    </source>
</evidence>
<evidence type="ECO:0000313" key="15">
    <source>
        <dbReference type="Proteomes" id="UP000823201"/>
    </source>
</evidence>
<comment type="caution">
    <text evidence="14">The sequence shown here is derived from an EMBL/GenBank/DDBJ whole genome shotgun (WGS) entry which is preliminary data.</text>
</comment>
<feature type="transmembrane region" description="Helical" evidence="13">
    <location>
        <begin position="92"/>
        <end position="115"/>
    </location>
</feature>
<name>A0ABS2Q8T6_9BACL</name>
<keyword evidence="5" id="KW-0813">Transport</keyword>
<dbReference type="InterPro" id="IPR002528">
    <property type="entry name" value="MATE_fam"/>
</dbReference>
<dbReference type="InterPro" id="IPR050222">
    <property type="entry name" value="MATE_MdtK"/>
</dbReference>
<evidence type="ECO:0000256" key="3">
    <source>
        <dbReference type="ARBA" id="ARBA00010199"/>
    </source>
</evidence>
<evidence type="ECO:0000256" key="9">
    <source>
        <dbReference type="ARBA" id="ARBA00022989"/>
    </source>
</evidence>
<accession>A0ABS2Q8T6</accession>
<dbReference type="CDD" id="cd13137">
    <property type="entry name" value="MATE_NorM_like"/>
    <property type="match status" value="1"/>
</dbReference>
<keyword evidence="11 13" id="KW-0472">Membrane</keyword>
<comment type="similarity">
    <text evidence="3">Belongs to the multi antimicrobial extrusion (MATE) (TC 2.A.66.1) family.</text>
</comment>
<evidence type="ECO:0000256" key="11">
    <source>
        <dbReference type="ARBA" id="ARBA00023136"/>
    </source>
</evidence>
<evidence type="ECO:0000256" key="10">
    <source>
        <dbReference type="ARBA" id="ARBA00023065"/>
    </source>
</evidence>
<evidence type="ECO:0000256" key="4">
    <source>
        <dbReference type="ARBA" id="ARBA00020268"/>
    </source>
</evidence>
<evidence type="ECO:0000256" key="5">
    <source>
        <dbReference type="ARBA" id="ARBA00022448"/>
    </source>
</evidence>
<keyword evidence="8 13" id="KW-0812">Transmembrane</keyword>
<reference evidence="14 15" key="1">
    <citation type="submission" date="2021-01" db="EMBL/GenBank/DDBJ databases">
        <title>Genomic Encyclopedia of Type Strains, Phase IV (KMG-IV): sequencing the most valuable type-strain genomes for metagenomic binning, comparative biology and taxonomic classification.</title>
        <authorList>
            <person name="Goeker M."/>
        </authorList>
    </citation>
    <scope>NUCLEOTIDE SEQUENCE [LARGE SCALE GENOMIC DNA]</scope>
    <source>
        <strain evidence="14 15">DSM 100968</strain>
    </source>
</reference>
<dbReference type="Pfam" id="PF01554">
    <property type="entry name" value="MatE"/>
    <property type="match status" value="2"/>
</dbReference>
<keyword evidence="7" id="KW-1003">Cell membrane</keyword>
<comment type="function">
    <text evidence="1">Multidrug efflux pump.</text>
</comment>
<evidence type="ECO:0000256" key="2">
    <source>
        <dbReference type="ARBA" id="ARBA00004651"/>
    </source>
</evidence>
<evidence type="ECO:0000256" key="8">
    <source>
        <dbReference type="ARBA" id="ARBA00022692"/>
    </source>
</evidence>
<feature type="transmembrane region" description="Helical" evidence="13">
    <location>
        <begin position="279"/>
        <end position="299"/>
    </location>
</feature>
<feature type="transmembrane region" description="Helical" evidence="13">
    <location>
        <begin position="311"/>
        <end position="332"/>
    </location>
</feature>
<keyword evidence="9 13" id="KW-1133">Transmembrane helix</keyword>
<dbReference type="PANTHER" id="PTHR43298">
    <property type="entry name" value="MULTIDRUG RESISTANCE PROTEIN NORM-RELATED"/>
    <property type="match status" value="1"/>
</dbReference>
<dbReference type="PIRSF" id="PIRSF006603">
    <property type="entry name" value="DinF"/>
    <property type="match status" value="1"/>
</dbReference>
<comment type="subcellular location">
    <subcellularLocation>
        <location evidence="2">Cell membrane</location>
        <topology evidence="2">Multi-pass membrane protein</topology>
    </subcellularLocation>
</comment>
<dbReference type="PANTHER" id="PTHR43298:SF2">
    <property type="entry name" value="FMN_FAD EXPORTER YEEO-RELATED"/>
    <property type="match status" value="1"/>
</dbReference>